<reference evidence="1 2" key="1">
    <citation type="submission" date="2017-06" db="EMBL/GenBank/DDBJ databases">
        <title>Aedes aegypti genome working group (AGWG) sequencing and assembly.</title>
        <authorList>
            <consortium name="Aedes aegypti Genome Working Group (AGWG)"/>
            <person name="Matthews B.J."/>
        </authorList>
    </citation>
    <scope>NUCLEOTIDE SEQUENCE [LARGE SCALE GENOMIC DNA]</scope>
    <source>
        <strain evidence="1 2">LVP_AGWG</strain>
    </source>
</reference>
<evidence type="ECO:0000313" key="1">
    <source>
        <dbReference type="EnsemblMetazoa" id="AAEL021685-PA"/>
    </source>
</evidence>
<sequence length="137" mass="14728">MEKILSNFHTCSATTLLLLLLILPAQPLRSGVDPVIILGTFNSMDNVCLMKKIFKGQPSPATINFDSVDPINYARAFTEDGQKKSGKISMSLVQGAIGSNSISLQISETASKSVFKSNAFVEIRCMGAIIPVPVPQN</sequence>
<dbReference type="InParanoid" id="A0A6I8TNN6"/>
<dbReference type="OrthoDB" id="7762822at2759"/>
<dbReference type="EnsemblMetazoa" id="AAEL021685-RA">
    <property type="protein sequence ID" value="AAEL021685-PA"/>
    <property type="gene ID" value="AAEL021685"/>
</dbReference>
<protein>
    <submittedName>
        <fullName evidence="1">Uncharacterized protein</fullName>
    </submittedName>
</protein>
<proteinExistence type="predicted"/>
<dbReference type="Proteomes" id="UP000008820">
    <property type="component" value="Chromosome 2"/>
</dbReference>
<evidence type="ECO:0000313" key="2">
    <source>
        <dbReference type="Proteomes" id="UP000008820"/>
    </source>
</evidence>
<organism evidence="1 2">
    <name type="scientific">Aedes aegypti</name>
    <name type="common">Yellowfever mosquito</name>
    <name type="synonym">Culex aegypti</name>
    <dbReference type="NCBI Taxonomy" id="7159"/>
    <lineage>
        <taxon>Eukaryota</taxon>
        <taxon>Metazoa</taxon>
        <taxon>Ecdysozoa</taxon>
        <taxon>Arthropoda</taxon>
        <taxon>Hexapoda</taxon>
        <taxon>Insecta</taxon>
        <taxon>Pterygota</taxon>
        <taxon>Neoptera</taxon>
        <taxon>Endopterygota</taxon>
        <taxon>Diptera</taxon>
        <taxon>Nematocera</taxon>
        <taxon>Culicoidea</taxon>
        <taxon>Culicidae</taxon>
        <taxon>Culicinae</taxon>
        <taxon>Aedini</taxon>
        <taxon>Aedes</taxon>
        <taxon>Stegomyia</taxon>
    </lineage>
</organism>
<gene>
    <name evidence="1" type="primary">110677043</name>
</gene>
<dbReference type="AlphaFoldDB" id="A0A6I8TNN6"/>
<name>A0A6I8TNN6_AEDAE</name>
<reference evidence="1" key="2">
    <citation type="submission" date="2020-05" db="UniProtKB">
        <authorList>
            <consortium name="EnsemblMetazoa"/>
        </authorList>
    </citation>
    <scope>IDENTIFICATION</scope>
    <source>
        <strain evidence="1">LVP_AGWG</strain>
    </source>
</reference>
<accession>A0A6I8TNN6</accession>
<keyword evidence="2" id="KW-1185">Reference proteome</keyword>